<protein>
    <recommendedName>
        <fullName evidence="4">PepSY domain-containing protein</fullName>
    </recommendedName>
</protein>
<evidence type="ECO:0008006" key="4">
    <source>
        <dbReference type="Google" id="ProtNLM"/>
    </source>
</evidence>
<evidence type="ECO:0000256" key="2">
    <source>
        <dbReference type="SAM" id="SignalP"/>
    </source>
</evidence>
<gene>
    <name evidence="3" type="ORF">ABEG18_20145</name>
</gene>
<feature type="compositionally biased region" description="Pro residues" evidence="1">
    <location>
        <begin position="229"/>
        <end position="251"/>
    </location>
</feature>
<feature type="compositionally biased region" description="Low complexity" evidence="1">
    <location>
        <begin position="311"/>
        <end position="327"/>
    </location>
</feature>
<dbReference type="RefSeq" id="WP_406854835.1">
    <property type="nucleotide sequence ID" value="NZ_CP157484.1"/>
</dbReference>
<feature type="compositionally biased region" description="Low complexity" evidence="1">
    <location>
        <begin position="252"/>
        <end position="273"/>
    </location>
</feature>
<reference evidence="3" key="1">
    <citation type="submission" date="2024-05" db="EMBL/GenBank/DDBJ databases">
        <authorList>
            <person name="Kim S."/>
            <person name="Heo J."/>
            <person name="Choi H."/>
            <person name="Choi Y."/>
            <person name="Kwon S.-W."/>
            <person name="Kim Y."/>
        </authorList>
    </citation>
    <scope>NUCLEOTIDE SEQUENCE</scope>
    <source>
        <strain evidence="3">KACC 23698</strain>
    </source>
</reference>
<name>A0AAU7JCR4_9HYPH</name>
<feature type="region of interest" description="Disordered" evidence="1">
    <location>
        <begin position="130"/>
        <end position="327"/>
    </location>
</feature>
<feature type="chain" id="PRO_5043605102" description="PepSY domain-containing protein" evidence="2">
    <location>
        <begin position="41"/>
        <end position="327"/>
    </location>
</feature>
<evidence type="ECO:0000256" key="1">
    <source>
        <dbReference type="SAM" id="MobiDB-lite"/>
    </source>
</evidence>
<accession>A0AAU7JCR4</accession>
<evidence type="ECO:0000313" key="3">
    <source>
        <dbReference type="EMBL" id="XBO38007.1"/>
    </source>
</evidence>
<feature type="compositionally biased region" description="Basic and acidic residues" evidence="1">
    <location>
        <begin position="173"/>
        <end position="189"/>
    </location>
</feature>
<feature type="signal peptide" evidence="2">
    <location>
        <begin position="1"/>
        <end position="40"/>
    </location>
</feature>
<dbReference type="AlphaFoldDB" id="A0AAU7JCR4"/>
<proteinExistence type="predicted"/>
<sequence>MHPHFAAAGRQTAVARRFVRRGALALAALVMAGASLPALAAPLGAGRLPVAPLAAPAQFSGFMMGPGEVADILYSRYGYQRVMRIRSVGDVFEADAVDRRGYRVHVTVDGYDGRLLESFAVGDRAYDAPAPIPPRSVPGYRGAPVGSAALPPLRDEEERYGARPPAARIGPDPLERSAPRPPRSREARTPDASTAPAPARKPKAVPSLPKPAEQSAPPKSETTAARPVAPEPAPQPVAPAPIPAPAPPPVTVAPAPAEAPAAAAPQEPPVRQASPAPTRIPEPLVDPKTGKPTASSDNGAVPAAPLDDSSSRGPAAASPAVPPAALD</sequence>
<organism evidence="3">
    <name type="scientific">Alsobacter sp. KACC 23698</name>
    <dbReference type="NCBI Taxonomy" id="3149229"/>
    <lineage>
        <taxon>Bacteria</taxon>
        <taxon>Pseudomonadati</taxon>
        <taxon>Pseudomonadota</taxon>
        <taxon>Alphaproteobacteria</taxon>
        <taxon>Hyphomicrobiales</taxon>
        <taxon>Alsobacteraceae</taxon>
        <taxon>Alsobacter</taxon>
    </lineage>
</organism>
<keyword evidence="2" id="KW-0732">Signal</keyword>
<dbReference type="EMBL" id="CP157484">
    <property type="protein sequence ID" value="XBO38007.1"/>
    <property type="molecule type" value="Genomic_DNA"/>
</dbReference>